<dbReference type="Proteomes" id="UP000051660">
    <property type="component" value="Unassembled WGS sequence"/>
</dbReference>
<dbReference type="AlphaFoldDB" id="A0A0R3MMF3"/>
<evidence type="ECO:0008006" key="3">
    <source>
        <dbReference type="Google" id="ProtNLM"/>
    </source>
</evidence>
<reference evidence="1 2" key="1">
    <citation type="submission" date="2014-03" db="EMBL/GenBank/DDBJ databases">
        <title>Bradyrhizobium valentinum sp. nov., isolated from effective nodules of Lupinus mariae-josephae, a lupine endemic of basic-lime soils in Eastern Spain.</title>
        <authorList>
            <person name="Duran D."/>
            <person name="Rey L."/>
            <person name="Navarro A."/>
            <person name="Busquets A."/>
            <person name="Imperial J."/>
            <person name="Ruiz-Argueso T."/>
        </authorList>
    </citation>
    <scope>NUCLEOTIDE SEQUENCE [LARGE SCALE GENOMIC DNA]</scope>
    <source>
        <strain evidence="1 2">CCBAU 23086</strain>
    </source>
</reference>
<dbReference type="Pfam" id="PF17963">
    <property type="entry name" value="Big_9"/>
    <property type="match status" value="1"/>
</dbReference>
<evidence type="ECO:0000313" key="1">
    <source>
        <dbReference type="EMBL" id="KRR21353.1"/>
    </source>
</evidence>
<organism evidence="1 2">
    <name type="scientific">Bradyrhizobium lablabi</name>
    <dbReference type="NCBI Taxonomy" id="722472"/>
    <lineage>
        <taxon>Bacteria</taxon>
        <taxon>Pseudomonadati</taxon>
        <taxon>Pseudomonadota</taxon>
        <taxon>Alphaproteobacteria</taxon>
        <taxon>Hyphomicrobiales</taxon>
        <taxon>Nitrobacteraceae</taxon>
        <taxon>Bradyrhizobium</taxon>
    </lineage>
</organism>
<accession>A0A0R3MMF3</accession>
<proteinExistence type="predicted"/>
<dbReference type="Gene3D" id="2.60.40.3440">
    <property type="match status" value="1"/>
</dbReference>
<gene>
    <name evidence="1" type="ORF">CQ14_06805</name>
</gene>
<dbReference type="EMBL" id="LLYB01000081">
    <property type="protein sequence ID" value="KRR21353.1"/>
    <property type="molecule type" value="Genomic_DNA"/>
</dbReference>
<name>A0A0R3MMF3_9BRAD</name>
<sequence length="236" mass="25455">MMHFNIDDFQPINNGCQKCCCEKLSLEPGTTSKVSVGYATWAIPIGQLHCLPQFSLEQMNTCPVPASGNMPPRPNDNMIRFDTPVDTELADDLNGEVTDPEGDALTFKLLSLYGPQHGKLILDPGGTFTYTPNSGYKGGERFFVSVADGVNSPVVMEVFIGVGVASADADVTPHVSIDQAGVVVDQRYFTAAFPIKVSPAAQLCEVWRLTVLQGALDCDCTCYSRTDCFDIGIGKC</sequence>
<dbReference type="OrthoDB" id="5593939at2"/>
<dbReference type="RefSeq" id="WP_057859811.1">
    <property type="nucleotide sequence ID" value="NZ_LLYB01000081.1"/>
</dbReference>
<evidence type="ECO:0000313" key="2">
    <source>
        <dbReference type="Proteomes" id="UP000051660"/>
    </source>
</evidence>
<protein>
    <recommendedName>
        <fullName evidence="3">Cadherin-like domain-containing protein</fullName>
    </recommendedName>
</protein>
<comment type="caution">
    <text evidence="1">The sequence shown here is derived from an EMBL/GenBank/DDBJ whole genome shotgun (WGS) entry which is preliminary data.</text>
</comment>